<reference evidence="2" key="1">
    <citation type="journal article" date="2021" name="Nat. Commun.">
        <title>Genetic determinants of endophytism in the Arabidopsis root mycobiome.</title>
        <authorList>
            <person name="Mesny F."/>
            <person name="Miyauchi S."/>
            <person name="Thiergart T."/>
            <person name="Pickel B."/>
            <person name="Atanasova L."/>
            <person name="Karlsson M."/>
            <person name="Huettel B."/>
            <person name="Barry K.W."/>
            <person name="Haridas S."/>
            <person name="Chen C."/>
            <person name="Bauer D."/>
            <person name="Andreopoulos W."/>
            <person name="Pangilinan J."/>
            <person name="LaButti K."/>
            <person name="Riley R."/>
            <person name="Lipzen A."/>
            <person name="Clum A."/>
            <person name="Drula E."/>
            <person name="Henrissat B."/>
            <person name="Kohler A."/>
            <person name="Grigoriev I.V."/>
            <person name="Martin F.M."/>
            <person name="Hacquard S."/>
        </authorList>
    </citation>
    <scope>NUCLEOTIDE SEQUENCE</scope>
    <source>
        <strain evidence="2">MPI-CAGE-AT-0147</strain>
    </source>
</reference>
<protein>
    <submittedName>
        <fullName evidence="2">Uncharacterized protein</fullName>
    </submittedName>
</protein>
<name>A0A9P9EA38_9HYPO</name>
<dbReference type="OrthoDB" id="5065825at2759"/>
<sequence>MLGSLAASIAAGNVTILATTISSNDPLLSVLSREWAQYLDRDCNFLVPSFDLSEFDQGMVNQVVIYDGFPQSYQSILASPGSKFFNTRDGGFNIAIICEGHKSWPLITQQVQSMTDPHIPILDRLHAIFIREEDVEPFQQSMNHVLESTRTDRNSGNEHVVVLKSLLSEHVDVDLDSDLASATEQGRLLLVVVRSLERAVDALVALSSSIMQLALLGPEASKVYSFVSTWVPAKVMAIDFIYPIAITRESTEPTSAVVSPHTFSRQMFKASRRTQQLPDDTPSIRATYEGLVVPLKPEPRGERIGFFTQVEYLVKSVGATLGLITIGGIYYGIRRFR</sequence>
<accession>A0A9P9EA38</accession>
<gene>
    <name evidence="2" type="ORF">EDB81DRAFT_805214</name>
</gene>
<evidence type="ECO:0000313" key="2">
    <source>
        <dbReference type="EMBL" id="KAH7133858.1"/>
    </source>
</evidence>
<dbReference type="EMBL" id="JAGMUV010000015">
    <property type="protein sequence ID" value="KAH7133858.1"/>
    <property type="molecule type" value="Genomic_DNA"/>
</dbReference>
<evidence type="ECO:0000313" key="3">
    <source>
        <dbReference type="Proteomes" id="UP000738349"/>
    </source>
</evidence>
<keyword evidence="1" id="KW-0812">Transmembrane</keyword>
<keyword evidence="1" id="KW-0472">Membrane</keyword>
<dbReference type="Proteomes" id="UP000738349">
    <property type="component" value="Unassembled WGS sequence"/>
</dbReference>
<feature type="transmembrane region" description="Helical" evidence="1">
    <location>
        <begin position="312"/>
        <end position="333"/>
    </location>
</feature>
<organism evidence="2 3">
    <name type="scientific">Dactylonectria macrodidyma</name>
    <dbReference type="NCBI Taxonomy" id="307937"/>
    <lineage>
        <taxon>Eukaryota</taxon>
        <taxon>Fungi</taxon>
        <taxon>Dikarya</taxon>
        <taxon>Ascomycota</taxon>
        <taxon>Pezizomycotina</taxon>
        <taxon>Sordariomycetes</taxon>
        <taxon>Hypocreomycetidae</taxon>
        <taxon>Hypocreales</taxon>
        <taxon>Nectriaceae</taxon>
        <taxon>Dactylonectria</taxon>
    </lineage>
</organism>
<dbReference type="AlphaFoldDB" id="A0A9P9EA38"/>
<proteinExistence type="predicted"/>
<evidence type="ECO:0000256" key="1">
    <source>
        <dbReference type="SAM" id="Phobius"/>
    </source>
</evidence>
<keyword evidence="1" id="KW-1133">Transmembrane helix</keyword>
<comment type="caution">
    <text evidence="2">The sequence shown here is derived from an EMBL/GenBank/DDBJ whole genome shotgun (WGS) entry which is preliminary data.</text>
</comment>
<keyword evidence="3" id="KW-1185">Reference proteome</keyword>